<dbReference type="SUPFAM" id="SSF56112">
    <property type="entry name" value="Protein kinase-like (PK-like)"/>
    <property type="match status" value="1"/>
</dbReference>
<evidence type="ECO:0000256" key="12">
    <source>
        <dbReference type="ARBA" id="ARBA00022842"/>
    </source>
</evidence>
<evidence type="ECO:0000313" key="19">
    <source>
        <dbReference type="EMBL" id="CAD5233388.1"/>
    </source>
</evidence>
<feature type="compositionally biased region" description="Polar residues" evidence="17">
    <location>
        <begin position="387"/>
        <end position="396"/>
    </location>
</feature>
<sequence>MFAVRQQPRYLLHHGHFKDVEGEKVDPETIYTRQERIGRGSFGEVYKGIDNRDGRTVAIKIIDLEQAEDEIEDIQQEIMVLSQCESNCVTRYYGSYLKGSKLWIIMEYLGGGSVLDLVKSGKLDENHIAVIIREVLKGLDYLHTERKIHRDIKAANVLLSENGEVKLADFGVAVQLSETVKKRMTFVGTPFWMAPEVIKQASYDFKADIWSLGIMAIEMANGEPPNADLHPMRVLFLIPKNPPPQLTGAQWSRPFKEFVELCLNKDPNNRPSARELLKHPFVRRAKKANLLIDVIERTAEYKSRQIPSSDSDQDDDNDSTGSADQWEYPTVRNSTLVVHSNSRTSINGARNGGVNRDANTASTQHSTTSLGSTGYEEEEDDEDDYSPNGTIVNNGRNKQIREVAQQLKQTVINTDPQPSYSQSQPQRGNHSTTIALNGSPQPSPRQSSQEYANGHSKRPTTSTSYNEDQAYRTRLSHSSSQVSARSGASVVTVGGEPSNPYPQPQERRPLQSFGQQVQVRSSEPQLHQSHSNGTTSSSASSHYASPADWSTLQQTPSIPQHQKPQPKVNQPRGSLICTLLPALDKLSRTRHGNADLNGVATALRRAEMASPGFCDHFVTELITLLAHPQTSNTDLRHAIDRLTTGH</sequence>
<dbReference type="Pfam" id="PF00069">
    <property type="entry name" value="Pkinase"/>
    <property type="match status" value="1"/>
</dbReference>
<feature type="coiled-coil region" evidence="16">
    <location>
        <begin position="57"/>
        <end position="84"/>
    </location>
</feature>
<feature type="compositionally biased region" description="Polar residues" evidence="17">
    <location>
        <begin position="427"/>
        <end position="438"/>
    </location>
</feature>
<dbReference type="InterPro" id="IPR046409">
    <property type="entry name" value="PDC10_dimerisation_sf"/>
</dbReference>
<accession>A0A811M1P1</accession>
<keyword evidence="12" id="KW-0460">Magnesium</keyword>
<dbReference type="GO" id="GO:0046872">
    <property type="term" value="F:metal ion binding"/>
    <property type="evidence" value="ECO:0007669"/>
    <property type="project" value="UniProtKB-KW"/>
</dbReference>
<feature type="compositionally biased region" description="Polar residues" evidence="17">
    <location>
        <begin position="357"/>
        <end position="372"/>
    </location>
</feature>
<evidence type="ECO:0000256" key="2">
    <source>
        <dbReference type="ARBA" id="ARBA00004496"/>
    </source>
</evidence>
<evidence type="ECO:0000256" key="14">
    <source>
        <dbReference type="ARBA" id="ARBA00048679"/>
    </source>
</evidence>
<evidence type="ECO:0000256" key="10">
    <source>
        <dbReference type="ARBA" id="ARBA00022777"/>
    </source>
</evidence>
<comment type="catalytic activity">
    <reaction evidence="13">
        <text>L-threonyl-[protein] + ATP = O-phospho-L-threonyl-[protein] + ADP + H(+)</text>
        <dbReference type="Rhea" id="RHEA:46608"/>
        <dbReference type="Rhea" id="RHEA-COMP:11060"/>
        <dbReference type="Rhea" id="RHEA-COMP:11605"/>
        <dbReference type="ChEBI" id="CHEBI:15378"/>
        <dbReference type="ChEBI" id="CHEBI:30013"/>
        <dbReference type="ChEBI" id="CHEBI:30616"/>
        <dbReference type="ChEBI" id="CHEBI:61977"/>
        <dbReference type="ChEBI" id="CHEBI:456216"/>
        <dbReference type="EC" id="2.7.11.1"/>
    </reaction>
</comment>
<evidence type="ECO:0000256" key="16">
    <source>
        <dbReference type="SAM" id="Coils"/>
    </source>
</evidence>
<dbReference type="Proteomes" id="UP000582659">
    <property type="component" value="Unassembled WGS sequence"/>
</dbReference>
<dbReference type="FunFam" id="1.10.510.10:FF:000207">
    <property type="entry name" value="serine/threonine-protein kinase dst1 isoform X1"/>
    <property type="match status" value="1"/>
</dbReference>
<feature type="compositionally biased region" description="Acidic residues" evidence="17">
    <location>
        <begin position="375"/>
        <end position="385"/>
    </location>
</feature>
<dbReference type="InterPro" id="IPR017441">
    <property type="entry name" value="Protein_kinase_ATP_BS"/>
</dbReference>
<dbReference type="Gene3D" id="1.10.12.70">
    <property type="match status" value="1"/>
</dbReference>
<keyword evidence="6" id="KW-0723">Serine/threonine-protein kinase</keyword>
<keyword evidence="7" id="KW-0808">Transferase</keyword>
<feature type="compositionally biased region" description="Polar residues" evidence="17">
    <location>
        <begin position="331"/>
        <end position="348"/>
    </location>
</feature>
<dbReference type="PANTHER" id="PTHR48012">
    <property type="entry name" value="STERILE20-LIKE KINASE, ISOFORM B-RELATED"/>
    <property type="match status" value="1"/>
</dbReference>
<reference evidence="19" key="1">
    <citation type="submission" date="2020-09" db="EMBL/GenBank/DDBJ databases">
        <authorList>
            <person name="Kikuchi T."/>
        </authorList>
    </citation>
    <scope>NUCLEOTIDE SEQUENCE</scope>
    <source>
        <strain evidence="19">Ka4C1</strain>
    </source>
</reference>
<keyword evidence="11 15" id="KW-0067">ATP-binding</keyword>
<dbReference type="EMBL" id="CAJFDI010000006">
    <property type="protein sequence ID" value="CAD5233388.1"/>
    <property type="molecule type" value="Genomic_DNA"/>
</dbReference>
<feature type="compositionally biased region" description="Low complexity" evidence="17">
    <location>
        <begin position="529"/>
        <end position="545"/>
    </location>
</feature>
<keyword evidence="8" id="KW-0479">Metal-binding</keyword>
<name>A0A811M1P1_BURXY</name>
<feature type="domain" description="Protein kinase" evidence="18">
    <location>
        <begin position="31"/>
        <end position="282"/>
    </location>
</feature>
<evidence type="ECO:0000256" key="9">
    <source>
        <dbReference type="ARBA" id="ARBA00022741"/>
    </source>
</evidence>
<dbReference type="PROSITE" id="PS50011">
    <property type="entry name" value="PROTEIN_KINASE_DOM"/>
    <property type="match status" value="1"/>
</dbReference>
<comment type="caution">
    <text evidence="19">The sequence shown here is derived from an EMBL/GenBank/DDBJ whole genome shotgun (WGS) entry which is preliminary data.</text>
</comment>
<keyword evidence="16" id="KW-0175">Coiled coil</keyword>
<dbReference type="PROSITE" id="PS00107">
    <property type="entry name" value="PROTEIN_KINASE_ATP"/>
    <property type="match status" value="1"/>
</dbReference>
<protein>
    <recommendedName>
        <fullName evidence="4">non-specific serine/threonine protein kinase</fullName>
        <ecNumber evidence="4">2.7.11.1</ecNumber>
    </recommendedName>
</protein>
<evidence type="ECO:0000259" key="18">
    <source>
        <dbReference type="PROSITE" id="PS50011"/>
    </source>
</evidence>
<keyword evidence="20" id="KW-1185">Reference proteome</keyword>
<dbReference type="EC" id="2.7.11.1" evidence="4"/>
<dbReference type="EMBL" id="CAJFCV020000006">
    <property type="protein sequence ID" value="CAG9128410.1"/>
    <property type="molecule type" value="Genomic_DNA"/>
</dbReference>
<evidence type="ECO:0000256" key="15">
    <source>
        <dbReference type="PROSITE-ProRule" id="PRU10141"/>
    </source>
</evidence>
<dbReference type="GO" id="GO:0005737">
    <property type="term" value="C:cytoplasm"/>
    <property type="evidence" value="ECO:0007669"/>
    <property type="project" value="UniProtKB-SubCell"/>
</dbReference>
<evidence type="ECO:0000256" key="5">
    <source>
        <dbReference type="ARBA" id="ARBA00022490"/>
    </source>
</evidence>
<evidence type="ECO:0000256" key="17">
    <source>
        <dbReference type="SAM" id="MobiDB-lite"/>
    </source>
</evidence>
<feature type="compositionally biased region" description="Polar residues" evidence="17">
    <location>
        <begin position="512"/>
        <end position="528"/>
    </location>
</feature>
<comment type="similarity">
    <text evidence="3">Belongs to the protein kinase superfamily. STE Ser/Thr protein kinase family. STE20 subfamily.</text>
</comment>
<dbReference type="InterPro" id="IPR000719">
    <property type="entry name" value="Prot_kinase_dom"/>
</dbReference>
<dbReference type="InterPro" id="IPR050629">
    <property type="entry name" value="STE20/SPS1-PAK"/>
</dbReference>
<dbReference type="GO" id="GO:0004674">
    <property type="term" value="F:protein serine/threonine kinase activity"/>
    <property type="evidence" value="ECO:0007669"/>
    <property type="project" value="UniProtKB-KW"/>
</dbReference>
<keyword evidence="5" id="KW-0963">Cytoplasm</keyword>
<dbReference type="SMART" id="SM00220">
    <property type="entry name" value="S_TKc"/>
    <property type="match status" value="1"/>
</dbReference>
<dbReference type="InterPro" id="IPR011009">
    <property type="entry name" value="Kinase-like_dom_sf"/>
</dbReference>
<comment type="catalytic activity">
    <reaction evidence="14">
        <text>L-seryl-[protein] + ATP = O-phospho-L-seryl-[protein] + ADP + H(+)</text>
        <dbReference type="Rhea" id="RHEA:17989"/>
        <dbReference type="Rhea" id="RHEA-COMP:9863"/>
        <dbReference type="Rhea" id="RHEA-COMP:11604"/>
        <dbReference type="ChEBI" id="CHEBI:15378"/>
        <dbReference type="ChEBI" id="CHEBI:29999"/>
        <dbReference type="ChEBI" id="CHEBI:30616"/>
        <dbReference type="ChEBI" id="CHEBI:83421"/>
        <dbReference type="ChEBI" id="CHEBI:456216"/>
        <dbReference type="EC" id="2.7.11.1"/>
    </reaction>
</comment>
<gene>
    <name evidence="19" type="ORF">BXYJ_LOCUS13479</name>
</gene>
<feature type="region of interest" description="Disordered" evidence="17">
    <location>
        <begin position="414"/>
        <end position="572"/>
    </location>
</feature>
<evidence type="ECO:0000256" key="13">
    <source>
        <dbReference type="ARBA" id="ARBA00047899"/>
    </source>
</evidence>
<dbReference type="PANTHER" id="PTHR48012:SF10">
    <property type="entry name" value="FI20177P1"/>
    <property type="match status" value="1"/>
</dbReference>
<feature type="region of interest" description="Disordered" evidence="17">
    <location>
        <begin position="302"/>
        <end position="396"/>
    </location>
</feature>
<feature type="compositionally biased region" description="Low complexity" evidence="17">
    <location>
        <begin position="476"/>
        <end position="491"/>
    </location>
</feature>
<dbReference type="FunFam" id="3.30.200.20:FF:000092">
    <property type="entry name" value="Serine/threonine-protein kinase 24"/>
    <property type="match status" value="1"/>
</dbReference>
<keyword evidence="9 15" id="KW-0547">Nucleotide-binding</keyword>
<dbReference type="CDD" id="cd06609">
    <property type="entry name" value="STKc_MST3_like"/>
    <property type="match status" value="1"/>
</dbReference>
<proteinExistence type="inferred from homology"/>
<dbReference type="Gene3D" id="1.10.510.10">
    <property type="entry name" value="Transferase(Phosphotransferase) domain 1"/>
    <property type="match status" value="1"/>
</dbReference>
<dbReference type="SMR" id="A0A811M1P1"/>
<evidence type="ECO:0000256" key="11">
    <source>
        <dbReference type="ARBA" id="ARBA00022840"/>
    </source>
</evidence>
<evidence type="ECO:0000313" key="20">
    <source>
        <dbReference type="Proteomes" id="UP000659654"/>
    </source>
</evidence>
<keyword evidence="10" id="KW-0418">Kinase</keyword>
<evidence type="ECO:0000256" key="1">
    <source>
        <dbReference type="ARBA" id="ARBA00001946"/>
    </source>
</evidence>
<feature type="binding site" evidence="15">
    <location>
        <position position="60"/>
    </location>
    <ligand>
        <name>ATP</name>
        <dbReference type="ChEBI" id="CHEBI:30616"/>
    </ligand>
</feature>
<feature type="compositionally biased region" description="Low complexity" evidence="17">
    <location>
        <begin position="416"/>
        <end position="426"/>
    </location>
</feature>
<comment type="subcellular location">
    <subcellularLocation>
        <location evidence="2">Cytoplasm</location>
    </subcellularLocation>
</comment>
<evidence type="ECO:0000256" key="6">
    <source>
        <dbReference type="ARBA" id="ARBA00022527"/>
    </source>
</evidence>
<dbReference type="Gene3D" id="3.30.200.20">
    <property type="entry name" value="Phosphorylase Kinase, domain 1"/>
    <property type="match status" value="1"/>
</dbReference>
<comment type="cofactor">
    <cofactor evidence="1">
        <name>Mg(2+)</name>
        <dbReference type="ChEBI" id="CHEBI:18420"/>
    </cofactor>
</comment>
<dbReference type="AlphaFoldDB" id="A0A811M1P1"/>
<evidence type="ECO:0000256" key="4">
    <source>
        <dbReference type="ARBA" id="ARBA00012513"/>
    </source>
</evidence>
<evidence type="ECO:0000256" key="7">
    <source>
        <dbReference type="ARBA" id="ARBA00022679"/>
    </source>
</evidence>
<dbReference type="Proteomes" id="UP000659654">
    <property type="component" value="Unassembled WGS sequence"/>
</dbReference>
<dbReference type="OrthoDB" id="8693905at2759"/>
<organism evidence="19 20">
    <name type="scientific">Bursaphelenchus xylophilus</name>
    <name type="common">Pinewood nematode worm</name>
    <name type="synonym">Aphelenchoides xylophilus</name>
    <dbReference type="NCBI Taxonomy" id="6326"/>
    <lineage>
        <taxon>Eukaryota</taxon>
        <taxon>Metazoa</taxon>
        <taxon>Ecdysozoa</taxon>
        <taxon>Nematoda</taxon>
        <taxon>Chromadorea</taxon>
        <taxon>Rhabditida</taxon>
        <taxon>Tylenchina</taxon>
        <taxon>Tylenchomorpha</taxon>
        <taxon>Aphelenchoidea</taxon>
        <taxon>Aphelenchoididae</taxon>
        <taxon>Bursaphelenchus</taxon>
    </lineage>
</organism>
<feature type="compositionally biased region" description="Polar residues" evidence="17">
    <location>
        <begin position="548"/>
        <end position="572"/>
    </location>
</feature>
<evidence type="ECO:0000256" key="3">
    <source>
        <dbReference type="ARBA" id="ARBA00008874"/>
    </source>
</evidence>
<evidence type="ECO:0000256" key="8">
    <source>
        <dbReference type="ARBA" id="ARBA00022723"/>
    </source>
</evidence>
<dbReference type="GO" id="GO:0005524">
    <property type="term" value="F:ATP binding"/>
    <property type="evidence" value="ECO:0007669"/>
    <property type="project" value="UniProtKB-UniRule"/>
</dbReference>